<proteinExistence type="predicted"/>
<sequence>MYVDSNIKYDIDTPLPISGDGEGSLILDDFEGDKTKFGGQKKMIILLMIRAWAWLLLDFRWAFNDMDFTFPNIVGGRVTSHHNTLKVVSRDDDKELELHYTIFVLSEVSGGMALKTKGFACLLIDLCLQAFGNVYLDASGGGPFMEWDLRPELKWFSNSLVCVKFMEYVQGINALSEIANEETMNWFKRHPKCVVNNPVGACVYDRERVVKYMFDWESGSLLWDTVSRIKLQSGHRARRDKKKRNSRWLHHGLVTHVFLYAYNSTGAKCLCCLDNVL</sequence>
<comment type="caution">
    <text evidence="1">The sequence shown here is derived from an EMBL/GenBank/DDBJ whole genome shotgun (WGS) entry which is preliminary data.</text>
</comment>
<evidence type="ECO:0000313" key="1">
    <source>
        <dbReference type="EMBL" id="KAG6762821.1"/>
    </source>
</evidence>
<organism evidence="1 2">
    <name type="scientific">Populus tomentosa</name>
    <name type="common">Chinese white poplar</name>
    <dbReference type="NCBI Taxonomy" id="118781"/>
    <lineage>
        <taxon>Eukaryota</taxon>
        <taxon>Viridiplantae</taxon>
        <taxon>Streptophyta</taxon>
        <taxon>Embryophyta</taxon>
        <taxon>Tracheophyta</taxon>
        <taxon>Spermatophyta</taxon>
        <taxon>Magnoliopsida</taxon>
        <taxon>eudicotyledons</taxon>
        <taxon>Gunneridae</taxon>
        <taxon>Pentapetalae</taxon>
        <taxon>rosids</taxon>
        <taxon>fabids</taxon>
        <taxon>Malpighiales</taxon>
        <taxon>Salicaceae</taxon>
        <taxon>Saliceae</taxon>
        <taxon>Populus</taxon>
    </lineage>
</organism>
<accession>A0A8X7Z5B8</accession>
<dbReference type="AlphaFoldDB" id="A0A8X7Z5B8"/>
<keyword evidence="2" id="KW-1185">Reference proteome</keyword>
<dbReference type="EMBL" id="JAAWWB010000017">
    <property type="protein sequence ID" value="KAG6762821.1"/>
    <property type="molecule type" value="Genomic_DNA"/>
</dbReference>
<name>A0A8X7Z5B8_POPTO</name>
<evidence type="ECO:0000313" key="2">
    <source>
        <dbReference type="Proteomes" id="UP000886885"/>
    </source>
</evidence>
<protein>
    <submittedName>
        <fullName evidence="1">Uncharacterized protein</fullName>
    </submittedName>
</protein>
<reference evidence="1" key="1">
    <citation type="journal article" date="2020" name="bioRxiv">
        <title>Hybrid origin of Populus tomentosa Carr. identified through genome sequencing and phylogenomic analysis.</title>
        <authorList>
            <person name="An X."/>
            <person name="Gao K."/>
            <person name="Chen Z."/>
            <person name="Li J."/>
            <person name="Yang X."/>
            <person name="Yang X."/>
            <person name="Zhou J."/>
            <person name="Guo T."/>
            <person name="Zhao T."/>
            <person name="Huang S."/>
            <person name="Miao D."/>
            <person name="Khan W.U."/>
            <person name="Rao P."/>
            <person name="Ye M."/>
            <person name="Lei B."/>
            <person name="Liao W."/>
            <person name="Wang J."/>
            <person name="Ji L."/>
            <person name="Li Y."/>
            <person name="Guo B."/>
            <person name="Mustafa N.S."/>
            <person name="Li S."/>
            <person name="Yun Q."/>
            <person name="Keller S.R."/>
            <person name="Mao J."/>
            <person name="Zhang R."/>
            <person name="Strauss S.H."/>
        </authorList>
    </citation>
    <scope>NUCLEOTIDE SEQUENCE</scope>
    <source>
        <strain evidence="1">GM15</strain>
        <tissue evidence="1">Leaf</tissue>
    </source>
</reference>
<gene>
    <name evidence="1" type="ORF">POTOM_033345</name>
</gene>
<dbReference type="Proteomes" id="UP000886885">
    <property type="component" value="Chromosome 9A"/>
</dbReference>